<accession>A0A920CRD0</accession>
<dbReference type="SUPFAM" id="SSF56601">
    <property type="entry name" value="beta-lactamase/transpeptidase-like"/>
    <property type="match status" value="1"/>
</dbReference>
<evidence type="ECO:0000313" key="4">
    <source>
        <dbReference type="EMBL" id="GIO46182.1"/>
    </source>
</evidence>
<dbReference type="RefSeq" id="WP_212977245.1">
    <property type="nucleotide sequence ID" value="NZ_AP025343.1"/>
</dbReference>
<feature type="domain" description="Beta-lactamase-related" evidence="3">
    <location>
        <begin position="15"/>
        <end position="316"/>
    </location>
</feature>
<dbReference type="GO" id="GO:0016020">
    <property type="term" value="C:membrane"/>
    <property type="evidence" value="ECO:0007669"/>
    <property type="project" value="UniProtKB-SubCell"/>
</dbReference>
<evidence type="ECO:0000256" key="2">
    <source>
        <dbReference type="ARBA" id="ARBA00023136"/>
    </source>
</evidence>
<dbReference type="AlphaFoldDB" id="A0A920CRD0"/>
<evidence type="ECO:0000313" key="5">
    <source>
        <dbReference type="Proteomes" id="UP000682811"/>
    </source>
</evidence>
<comment type="caution">
    <text evidence="4">The sequence shown here is derived from an EMBL/GenBank/DDBJ whole genome shotgun (WGS) entry which is preliminary data.</text>
</comment>
<gene>
    <name evidence="4" type="ORF">J34TS1_09470</name>
</gene>
<dbReference type="Proteomes" id="UP000682811">
    <property type="component" value="Unassembled WGS sequence"/>
</dbReference>
<evidence type="ECO:0000256" key="1">
    <source>
        <dbReference type="ARBA" id="ARBA00004370"/>
    </source>
</evidence>
<proteinExistence type="predicted"/>
<evidence type="ECO:0000259" key="3">
    <source>
        <dbReference type="Pfam" id="PF00144"/>
    </source>
</evidence>
<dbReference type="PANTHER" id="PTHR46825">
    <property type="entry name" value="D-ALANYL-D-ALANINE-CARBOXYPEPTIDASE/ENDOPEPTIDASE AMPH"/>
    <property type="match status" value="1"/>
</dbReference>
<protein>
    <recommendedName>
        <fullName evidence="3">Beta-lactamase-related domain-containing protein</fullName>
    </recommendedName>
</protein>
<keyword evidence="2" id="KW-0472">Membrane</keyword>
<name>A0A920CRD0_9BACL</name>
<comment type="subcellular location">
    <subcellularLocation>
        <location evidence="1">Membrane</location>
    </subcellularLocation>
</comment>
<reference evidence="4 5" key="1">
    <citation type="submission" date="2021-03" db="EMBL/GenBank/DDBJ databases">
        <title>Antimicrobial resistance genes in bacteria isolated from Japanese honey, and their potential for conferring macrolide and lincosamide resistance in the American foulbrood pathogen Paenibacillus larvae.</title>
        <authorList>
            <person name="Okamoto M."/>
            <person name="Kumagai M."/>
            <person name="Kanamori H."/>
            <person name="Takamatsu D."/>
        </authorList>
    </citation>
    <scope>NUCLEOTIDE SEQUENCE [LARGE SCALE GENOMIC DNA]</scope>
    <source>
        <strain evidence="4 5">J34TS1</strain>
    </source>
</reference>
<dbReference type="InterPro" id="IPR050491">
    <property type="entry name" value="AmpC-like"/>
</dbReference>
<dbReference type="EMBL" id="BORT01000003">
    <property type="protein sequence ID" value="GIO46182.1"/>
    <property type="molecule type" value="Genomic_DNA"/>
</dbReference>
<keyword evidence="5" id="KW-1185">Reference proteome</keyword>
<dbReference type="Gene3D" id="3.40.710.10">
    <property type="entry name" value="DD-peptidase/beta-lactamase superfamily"/>
    <property type="match status" value="1"/>
</dbReference>
<dbReference type="InterPro" id="IPR001466">
    <property type="entry name" value="Beta-lactam-related"/>
</dbReference>
<sequence length="437" mass="49777">MLQERIGKWMASYAQNGYLNGSILIARNGQVIFKEGFGMANREHKVPNTPATKFRIGSLTKAFTAMGIFQLHEEKKLNINDTLDKYISDYPNGDRISIYHCLTNTSGIPNYTSFPDFWSYTMRLPLTLTQLIDSFKVRDLEFEPGSRFGYSNSGYALLTQIIESVSGMSYSDYIREKICQPLGMYHTGCDDGVRIVSNLASGYSFFEEPIHAAYTDLSFPLGCYGLYSTTEDLFIWDQALKTSKLLSKNSTKKMFTPNHGSYACGWMISEMQGRTCINHFGDIDGYFSDFLRFVDDDVTIIFLSNMSVTPVTHLSREMAKLVFGENVSLPLPAEPIQFNKRELIVGKYSDHYDTVMLDISLKNNELYLTVPKMYGILYKFKLIPVSQDTARVTFITEMVNEQLVFRYSASGEIEHVEYTDDSSNRHLLHKAVPKIDE</sequence>
<dbReference type="Pfam" id="PF00144">
    <property type="entry name" value="Beta-lactamase"/>
    <property type="match status" value="1"/>
</dbReference>
<dbReference type="InterPro" id="IPR012338">
    <property type="entry name" value="Beta-lactam/transpept-like"/>
</dbReference>
<organism evidence="4 5">
    <name type="scientific">Paenibacillus azoreducens</name>
    <dbReference type="NCBI Taxonomy" id="116718"/>
    <lineage>
        <taxon>Bacteria</taxon>
        <taxon>Bacillati</taxon>
        <taxon>Bacillota</taxon>
        <taxon>Bacilli</taxon>
        <taxon>Bacillales</taxon>
        <taxon>Paenibacillaceae</taxon>
        <taxon>Paenibacillus</taxon>
    </lineage>
</organism>
<dbReference type="PANTHER" id="PTHR46825:SF11">
    <property type="entry name" value="PENICILLIN-BINDING PROTEIN 4"/>
    <property type="match status" value="1"/>
</dbReference>